<dbReference type="eggNOG" id="COG0727">
    <property type="taxonomic scope" value="Bacteria"/>
</dbReference>
<evidence type="ECO:0000313" key="2">
    <source>
        <dbReference type="Proteomes" id="UP000006250"/>
    </source>
</evidence>
<sequence length="221" mass="23702">MHVAMPDAAPSCRRCGACCRDGGPALHVRDLPLLGDGVLALADLMTLRRGEYVTDNVAGTIGPSPVELVKIRPVPGGRTCRFYLAGPPGACAIHERRPAQCRVLFCEAPRALAAMYRTELLTRRDILGAQSPLAELCAHHEAETGLLDLARRCRQALAGDRDAREAVIRADRLDAALRDLVPERAGVPPEVLPFLFGRPLRQALPACRAALAALYNDGSSA</sequence>
<accession>E1K136</accession>
<evidence type="ECO:0008006" key="3">
    <source>
        <dbReference type="Google" id="ProtNLM"/>
    </source>
</evidence>
<dbReference type="STRING" id="596151.DesfrDRAFT_3586"/>
<proteinExistence type="predicted"/>
<dbReference type="AlphaFoldDB" id="E1K136"/>
<gene>
    <name evidence="1" type="ORF">DesfrDRAFT_3586</name>
</gene>
<dbReference type="InterPro" id="IPR005358">
    <property type="entry name" value="Puta_zinc/iron-chelating_dom"/>
</dbReference>
<name>E1K136_SOLFR</name>
<protein>
    <recommendedName>
        <fullName evidence="3">YkgJ family cysteine cluster protein</fullName>
    </recommendedName>
</protein>
<evidence type="ECO:0000313" key="1">
    <source>
        <dbReference type="EMBL" id="EFL49663.1"/>
    </source>
</evidence>
<reference evidence="1 2" key="1">
    <citation type="submission" date="2010-08" db="EMBL/GenBank/DDBJ databases">
        <title>The draft genome of Desulfovibrio fructosovorans JJ.</title>
        <authorList>
            <consortium name="US DOE Joint Genome Institute (JGI-PGF)"/>
            <person name="Lucas S."/>
            <person name="Copeland A."/>
            <person name="Lapidus A."/>
            <person name="Cheng J.-F."/>
            <person name="Bruce D."/>
            <person name="Goodwin L."/>
            <person name="Pitluck S."/>
            <person name="Land M.L."/>
            <person name="Hauser L."/>
            <person name="Chang Y.-J."/>
            <person name="Jeffries C."/>
            <person name="Wall J.D."/>
            <person name="Stahl D.A."/>
            <person name="Arkin A.P."/>
            <person name="Dehal P."/>
            <person name="Stolyar S.M."/>
            <person name="Hazen T.C."/>
            <person name="Woyke T.J."/>
        </authorList>
    </citation>
    <scope>NUCLEOTIDE SEQUENCE [LARGE SCALE GENOMIC DNA]</scope>
    <source>
        <strain evidence="1 2">JJ</strain>
    </source>
</reference>
<comment type="caution">
    <text evidence="1">The sequence shown here is derived from an EMBL/GenBank/DDBJ whole genome shotgun (WGS) entry which is preliminary data.</text>
</comment>
<keyword evidence="2" id="KW-1185">Reference proteome</keyword>
<dbReference type="Proteomes" id="UP000006250">
    <property type="component" value="Unassembled WGS sequence"/>
</dbReference>
<dbReference type="RefSeq" id="WP_005996227.1">
    <property type="nucleotide sequence ID" value="NZ_AECZ01000036.1"/>
</dbReference>
<dbReference type="EMBL" id="AECZ01000036">
    <property type="protein sequence ID" value="EFL49663.1"/>
    <property type="molecule type" value="Genomic_DNA"/>
</dbReference>
<dbReference type="OrthoDB" id="9780934at2"/>
<organism evidence="1 2">
    <name type="scientific">Solidesulfovibrio fructosivorans JJ]</name>
    <dbReference type="NCBI Taxonomy" id="596151"/>
    <lineage>
        <taxon>Bacteria</taxon>
        <taxon>Pseudomonadati</taxon>
        <taxon>Thermodesulfobacteriota</taxon>
        <taxon>Desulfovibrionia</taxon>
        <taxon>Desulfovibrionales</taxon>
        <taxon>Desulfovibrionaceae</taxon>
        <taxon>Solidesulfovibrio</taxon>
    </lineage>
</organism>
<dbReference type="Pfam" id="PF03692">
    <property type="entry name" value="CxxCxxCC"/>
    <property type="match status" value="1"/>
</dbReference>